<evidence type="ECO:0000256" key="2">
    <source>
        <dbReference type="ARBA" id="ARBA00023239"/>
    </source>
</evidence>
<gene>
    <name evidence="3" type="ORF">B0H15DRAFT_991548</name>
</gene>
<evidence type="ECO:0000313" key="3">
    <source>
        <dbReference type="EMBL" id="KAJ7101535.1"/>
    </source>
</evidence>
<evidence type="ECO:0000256" key="1">
    <source>
        <dbReference type="ARBA" id="ARBA00007946"/>
    </source>
</evidence>
<dbReference type="SFLD" id="SFLDS00005">
    <property type="entry name" value="Isoprenoid_Synthase_Type_I"/>
    <property type="match status" value="1"/>
</dbReference>
<dbReference type="SFLD" id="SFLDG01021">
    <property type="entry name" value="Trichodiene_Synthase_Like"/>
    <property type="match status" value="1"/>
</dbReference>
<dbReference type="InterPro" id="IPR008949">
    <property type="entry name" value="Isoprenoid_synthase_dom_sf"/>
</dbReference>
<organism evidence="3 4">
    <name type="scientific">Mycena belliarum</name>
    <dbReference type="NCBI Taxonomy" id="1033014"/>
    <lineage>
        <taxon>Eukaryota</taxon>
        <taxon>Fungi</taxon>
        <taxon>Dikarya</taxon>
        <taxon>Basidiomycota</taxon>
        <taxon>Agaricomycotina</taxon>
        <taxon>Agaricomycetes</taxon>
        <taxon>Agaricomycetidae</taxon>
        <taxon>Agaricales</taxon>
        <taxon>Marasmiineae</taxon>
        <taxon>Mycenaceae</taxon>
        <taxon>Mycena</taxon>
    </lineage>
</organism>
<dbReference type="EMBL" id="JARJCN010000004">
    <property type="protein sequence ID" value="KAJ7101535.1"/>
    <property type="molecule type" value="Genomic_DNA"/>
</dbReference>
<dbReference type="Proteomes" id="UP001222325">
    <property type="component" value="Unassembled WGS sequence"/>
</dbReference>
<accession>A0AAD6UGG8</accession>
<name>A0AAD6UGG8_9AGAR</name>
<protein>
    <submittedName>
        <fullName evidence="3">Isoprenoid synthase domain-containing protein</fullName>
    </submittedName>
</protein>
<evidence type="ECO:0000313" key="4">
    <source>
        <dbReference type="Proteomes" id="UP001222325"/>
    </source>
</evidence>
<reference evidence="3" key="1">
    <citation type="submission" date="2023-03" db="EMBL/GenBank/DDBJ databases">
        <title>Massive genome expansion in bonnet fungi (Mycena s.s.) driven by repeated elements and novel gene families across ecological guilds.</title>
        <authorList>
            <consortium name="Lawrence Berkeley National Laboratory"/>
            <person name="Harder C.B."/>
            <person name="Miyauchi S."/>
            <person name="Viragh M."/>
            <person name="Kuo A."/>
            <person name="Thoen E."/>
            <person name="Andreopoulos B."/>
            <person name="Lu D."/>
            <person name="Skrede I."/>
            <person name="Drula E."/>
            <person name="Henrissat B."/>
            <person name="Morin E."/>
            <person name="Kohler A."/>
            <person name="Barry K."/>
            <person name="LaButti K."/>
            <person name="Morin E."/>
            <person name="Salamov A."/>
            <person name="Lipzen A."/>
            <person name="Mereny Z."/>
            <person name="Hegedus B."/>
            <person name="Baldrian P."/>
            <person name="Stursova M."/>
            <person name="Weitz H."/>
            <person name="Taylor A."/>
            <person name="Grigoriev I.V."/>
            <person name="Nagy L.G."/>
            <person name="Martin F."/>
            <person name="Kauserud H."/>
        </authorList>
    </citation>
    <scope>NUCLEOTIDE SEQUENCE</scope>
    <source>
        <strain evidence="3">CBHHK173m</strain>
    </source>
</reference>
<sequence length="310" mass="34091">MGEAYAELQLGSLIQSLLDAVSYKSPRAMMSAGSGSADALVCAMNAEVRTWTDDKASIPLFESMSKKAVSIVEFFYYTHPFEVKLAFAYYAWFFFYIDDVAPQADLEKFQLTALLGAPGPGLGPLAHFPRVLAALYAFYDPILANIMCCAALEFITATALEGRREVQRMPLRAAARAWPRYLRAKSGMAPGYAAAAFPRAAHPDISAFLQALPEIDTALALLNDILSFYKEDLAGETMNYVSVRAAVGKMRPRAVIMEMVAEVADLHARTAAILQSSPEAMETWIALEHGVIAWHFALPRYKLTDLGLTW</sequence>
<dbReference type="SUPFAM" id="SSF48576">
    <property type="entry name" value="Terpenoid synthases"/>
    <property type="match status" value="1"/>
</dbReference>
<dbReference type="InterPro" id="IPR024652">
    <property type="entry name" value="Trichodiene_synth"/>
</dbReference>
<keyword evidence="4" id="KW-1185">Reference proteome</keyword>
<comment type="similarity">
    <text evidence="1">Belongs to the trichodiene synthase family.</text>
</comment>
<dbReference type="Gene3D" id="1.10.600.10">
    <property type="entry name" value="Farnesyl Diphosphate Synthase"/>
    <property type="match status" value="1"/>
</dbReference>
<proteinExistence type="inferred from homology"/>
<comment type="caution">
    <text evidence="3">The sequence shown here is derived from an EMBL/GenBank/DDBJ whole genome shotgun (WGS) entry which is preliminary data.</text>
</comment>
<dbReference type="Pfam" id="PF06330">
    <property type="entry name" value="TRI5"/>
    <property type="match status" value="1"/>
</dbReference>
<keyword evidence="2" id="KW-0456">Lyase</keyword>
<dbReference type="AlphaFoldDB" id="A0AAD6UGG8"/>
<dbReference type="GO" id="GO:0016838">
    <property type="term" value="F:carbon-oxygen lyase activity, acting on phosphates"/>
    <property type="evidence" value="ECO:0007669"/>
    <property type="project" value="InterPro"/>
</dbReference>